<accession>A0A9Q7XU26</accession>
<keyword evidence="1" id="KW-0614">Plasmid</keyword>
<dbReference type="EMBL" id="LT984814">
    <property type="protein sequence ID" value="SPD66997.1"/>
    <property type="molecule type" value="Genomic_DNA"/>
</dbReference>
<name>A0A9Q7XU26_9BURK</name>
<evidence type="ECO:0000313" key="2">
    <source>
        <dbReference type="Proteomes" id="UP000254259"/>
    </source>
</evidence>
<geneLocation type="plasmid" evidence="2">
    <name>cbm2636_mp</name>
</geneLocation>
<organism evidence="1 2">
    <name type="scientific">Cupriavidus taiwanensis</name>
    <dbReference type="NCBI Taxonomy" id="164546"/>
    <lineage>
        <taxon>Bacteria</taxon>
        <taxon>Pseudomonadati</taxon>
        <taxon>Pseudomonadota</taxon>
        <taxon>Betaproteobacteria</taxon>
        <taxon>Burkholderiales</taxon>
        <taxon>Burkholderiaceae</taxon>
        <taxon>Cupriavidus</taxon>
    </lineage>
</organism>
<dbReference type="Proteomes" id="UP000254259">
    <property type="component" value="Plasmid CBM2636_mp"/>
</dbReference>
<dbReference type="AlphaFoldDB" id="A0A9Q7XU26"/>
<sequence>MSPVRALLRQFTEPQSEYFNCTEYLGERFHQWFSHDRNHGA</sequence>
<reference evidence="1 2" key="1">
    <citation type="submission" date="2018-01" db="EMBL/GenBank/DDBJ databases">
        <authorList>
            <person name="Clerissi C."/>
        </authorList>
    </citation>
    <scope>NUCLEOTIDE SEQUENCE [LARGE SCALE GENOMIC DNA]</scope>
    <source>
        <strain evidence="1">Cupriavidus taiwanensis SWF 66322</strain>
        <plasmid evidence="2">cbm2636_mp</plasmid>
    </source>
</reference>
<evidence type="ECO:0000313" key="1">
    <source>
        <dbReference type="EMBL" id="SPD66997.1"/>
    </source>
</evidence>
<protein>
    <submittedName>
        <fullName evidence="1">Uncharacterized protein</fullName>
    </submittedName>
</protein>
<gene>
    <name evidence="1" type="ORF">CBM2636_MP10633</name>
</gene>
<proteinExistence type="predicted"/>